<evidence type="ECO:0000313" key="8">
    <source>
        <dbReference type="EMBL" id="STX10085.1"/>
    </source>
</evidence>
<dbReference type="SMART" id="SM00471">
    <property type="entry name" value="HDc"/>
    <property type="match status" value="1"/>
</dbReference>
<dbReference type="EC" id="3.6.1.41" evidence="1"/>
<sequence>MERSELLAAIKDRMPERRYIHTIGVADTAMKLAERFGENVKSAEIAGILHDSCKYVDREWMKEIILQEKMDSNLLDFHHELWHGPVGAYVAKTEFAIEDEDILNAIHYHTTGRKDASDLEKIIYIADLIEPNRKFPGIEELRKAAVELDLHSLSIVCVKHSIQFLMHQNQAVFPDSFNFYNDLLIQKRG</sequence>
<protein>
    <recommendedName>
        <fullName evidence="1">bis(5'-nucleosyl)-tetraphosphatase (symmetrical)</fullName>
        <ecNumber evidence="1">3.6.1.41</ecNumber>
    </recommendedName>
</protein>
<evidence type="ECO:0000256" key="3">
    <source>
        <dbReference type="ARBA" id="ARBA00022741"/>
    </source>
</evidence>
<evidence type="ECO:0000256" key="4">
    <source>
        <dbReference type="ARBA" id="ARBA00022801"/>
    </source>
</evidence>
<dbReference type="InterPro" id="IPR006674">
    <property type="entry name" value="HD_domain"/>
</dbReference>
<dbReference type="Gene3D" id="1.10.3210.10">
    <property type="entry name" value="Hypothetical protein af1432"/>
    <property type="match status" value="1"/>
</dbReference>
<dbReference type="GO" id="GO:0000166">
    <property type="term" value="F:nucleotide binding"/>
    <property type="evidence" value="ECO:0007669"/>
    <property type="project" value="UniProtKB-KW"/>
</dbReference>
<feature type="domain" description="HD" evidence="7">
    <location>
        <begin position="18"/>
        <end position="132"/>
    </location>
</feature>
<name>A0A8B4QBN6_9BACL</name>
<proteinExistence type="predicted"/>
<dbReference type="Proteomes" id="UP000254330">
    <property type="component" value="Unassembled WGS sequence"/>
</dbReference>
<reference evidence="8 10" key="1">
    <citation type="submission" date="2018-06" db="EMBL/GenBank/DDBJ databases">
        <authorList>
            <consortium name="Pathogen Informatics"/>
            <person name="Doyle S."/>
        </authorList>
    </citation>
    <scope>NUCLEOTIDE SEQUENCE [LARGE SCALE GENOMIC DNA]</scope>
    <source>
        <strain evidence="8 10">NCTC10597</strain>
    </source>
</reference>
<dbReference type="SUPFAM" id="SSF109604">
    <property type="entry name" value="HD-domain/PDEase-like"/>
    <property type="match status" value="1"/>
</dbReference>
<evidence type="ECO:0000313" key="11">
    <source>
        <dbReference type="Proteomes" id="UP000294641"/>
    </source>
</evidence>
<dbReference type="OrthoDB" id="9782134at2"/>
<dbReference type="PANTHER" id="PTHR35795">
    <property type="entry name" value="SLR1885 PROTEIN"/>
    <property type="match status" value="1"/>
</dbReference>
<dbReference type="Pfam" id="PF01966">
    <property type="entry name" value="HD"/>
    <property type="match status" value="1"/>
</dbReference>
<evidence type="ECO:0000256" key="5">
    <source>
        <dbReference type="ARBA" id="ARBA00023004"/>
    </source>
</evidence>
<evidence type="ECO:0000313" key="10">
    <source>
        <dbReference type="Proteomes" id="UP000254330"/>
    </source>
</evidence>
<dbReference type="GO" id="GO:0008803">
    <property type="term" value="F:bis(5'-nucleosyl)-tetraphosphatase (symmetrical) activity"/>
    <property type="evidence" value="ECO:0007669"/>
    <property type="project" value="UniProtKB-EC"/>
</dbReference>
<dbReference type="EMBL" id="SNZG01000001">
    <property type="protein sequence ID" value="TDR44309.1"/>
    <property type="molecule type" value="Genomic_DNA"/>
</dbReference>
<evidence type="ECO:0000256" key="1">
    <source>
        <dbReference type="ARBA" id="ARBA00012506"/>
    </source>
</evidence>
<keyword evidence="4 9" id="KW-0378">Hydrolase</keyword>
<keyword evidence="5" id="KW-0408">Iron</keyword>
<comment type="catalytic activity">
    <reaction evidence="6">
        <text>P(1),P(4)-bis(5'-adenosyl) tetraphosphate + H2O = 2 ADP + 2 H(+)</text>
        <dbReference type="Rhea" id="RHEA:24252"/>
        <dbReference type="ChEBI" id="CHEBI:15377"/>
        <dbReference type="ChEBI" id="CHEBI:15378"/>
        <dbReference type="ChEBI" id="CHEBI:58141"/>
        <dbReference type="ChEBI" id="CHEBI:456216"/>
        <dbReference type="EC" id="3.6.1.41"/>
    </reaction>
</comment>
<organism evidence="8 10">
    <name type="scientific">Kurthia zopfii</name>
    <dbReference type="NCBI Taxonomy" id="1650"/>
    <lineage>
        <taxon>Bacteria</taxon>
        <taxon>Bacillati</taxon>
        <taxon>Bacillota</taxon>
        <taxon>Bacilli</taxon>
        <taxon>Bacillales</taxon>
        <taxon>Caryophanaceae</taxon>
        <taxon>Kurthia</taxon>
    </lineage>
</organism>
<dbReference type="InterPro" id="IPR005249">
    <property type="entry name" value="YqeK"/>
</dbReference>
<keyword evidence="8" id="KW-0548">Nucleotidyltransferase</keyword>
<dbReference type="PANTHER" id="PTHR35795:SF1">
    <property type="entry name" value="BIS(5'-NUCLEOSYL)-TETRAPHOSPHATASE, SYMMETRICAL"/>
    <property type="match status" value="1"/>
</dbReference>
<dbReference type="InterPro" id="IPR003607">
    <property type="entry name" value="HD/PDEase_dom"/>
</dbReference>
<dbReference type="NCBIfam" id="TIGR00488">
    <property type="entry name" value="bis(5'-nucleosyl)-tetraphosphatase (symmetrical) YqeK"/>
    <property type="match status" value="1"/>
</dbReference>
<keyword evidence="11" id="KW-1185">Reference proteome</keyword>
<evidence type="ECO:0000256" key="6">
    <source>
        <dbReference type="ARBA" id="ARBA00049417"/>
    </source>
</evidence>
<evidence type="ECO:0000259" key="7">
    <source>
        <dbReference type="PROSITE" id="PS51831"/>
    </source>
</evidence>
<evidence type="ECO:0000256" key="2">
    <source>
        <dbReference type="ARBA" id="ARBA00022723"/>
    </source>
</evidence>
<dbReference type="RefSeq" id="WP_109348340.1">
    <property type="nucleotide sequence ID" value="NZ_BJUE01000001.1"/>
</dbReference>
<dbReference type="InterPro" id="IPR051094">
    <property type="entry name" value="Diverse_Catalytic_Enzymes"/>
</dbReference>
<gene>
    <name evidence="9" type="ORF">DFR61_101148</name>
    <name evidence="8" type="ORF">NCTC10597_01795</name>
</gene>
<dbReference type="AlphaFoldDB" id="A0A8B4QBN6"/>
<reference evidence="9 11" key="2">
    <citation type="submission" date="2019-03" db="EMBL/GenBank/DDBJ databases">
        <title>Genomic Encyclopedia of Type Strains, Phase IV (KMG-IV): sequencing the most valuable type-strain genomes for metagenomic binning, comparative biology and taxonomic classification.</title>
        <authorList>
            <person name="Goeker M."/>
        </authorList>
    </citation>
    <scope>NUCLEOTIDE SEQUENCE [LARGE SCALE GENOMIC DNA]</scope>
    <source>
        <strain evidence="9 11">DSM 20580</strain>
    </source>
</reference>
<comment type="caution">
    <text evidence="8">The sequence shown here is derived from an EMBL/GenBank/DDBJ whole genome shotgun (WGS) entry which is preliminary data.</text>
</comment>
<dbReference type="CDD" id="cd00077">
    <property type="entry name" value="HDc"/>
    <property type="match status" value="1"/>
</dbReference>
<dbReference type="Proteomes" id="UP000294641">
    <property type="component" value="Unassembled WGS sequence"/>
</dbReference>
<evidence type="ECO:0000313" key="9">
    <source>
        <dbReference type="EMBL" id="TDR44309.1"/>
    </source>
</evidence>
<dbReference type="GO" id="GO:0046872">
    <property type="term" value="F:metal ion binding"/>
    <property type="evidence" value="ECO:0007669"/>
    <property type="project" value="UniProtKB-KW"/>
</dbReference>
<dbReference type="PROSITE" id="PS51831">
    <property type="entry name" value="HD"/>
    <property type="match status" value="1"/>
</dbReference>
<dbReference type="EMBL" id="UGNP01000001">
    <property type="protein sequence ID" value="STX10085.1"/>
    <property type="molecule type" value="Genomic_DNA"/>
</dbReference>
<accession>A0A8B4QBN6</accession>
<keyword evidence="2" id="KW-0479">Metal-binding</keyword>
<dbReference type="GO" id="GO:0016779">
    <property type="term" value="F:nucleotidyltransferase activity"/>
    <property type="evidence" value="ECO:0007669"/>
    <property type="project" value="UniProtKB-KW"/>
</dbReference>
<keyword evidence="8" id="KW-0808">Transferase</keyword>
<keyword evidence="3" id="KW-0547">Nucleotide-binding</keyword>